<dbReference type="InterPro" id="IPR001173">
    <property type="entry name" value="Glyco_trans_2-like"/>
</dbReference>
<dbReference type="PANTHER" id="PTHR22916:SF3">
    <property type="entry name" value="UDP-GLCNAC:BETAGAL BETA-1,3-N-ACETYLGLUCOSAMINYLTRANSFERASE-LIKE PROTEIN 1"/>
    <property type="match status" value="1"/>
</dbReference>
<accession>A0A6P1KI34</accession>
<feature type="domain" description="Glycosyltransferase 2-like" evidence="1">
    <location>
        <begin position="2"/>
        <end position="102"/>
    </location>
</feature>
<gene>
    <name evidence="2" type="ORF">GSF12_06275</name>
</gene>
<dbReference type="GO" id="GO:0016758">
    <property type="term" value="F:hexosyltransferase activity"/>
    <property type="evidence" value="ECO:0007669"/>
    <property type="project" value="UniProtKB-ARBA"/>
</dbReference>
<evidence type="ECO:0000313" key="2">
    <source>
        <dbReference type="EMBL" id="QHG09533.1"/>
    </source>
</evidence>
<dbReference type="Gene3D" id="3.90.550.10">
    <property type="entry name" value="Spore Coat Polysaccharide Biosynthesis Protein SpsA, Chain A"/>
    <property type="match status" value="1"/>
</dbReference>
<dbReference type="EMBL" id="CP047226">
    <property type="protein sequence ID" value="QHG09533.1"/>
    <property type="molecule type" value="Genomic_DNA"/>
</dbReference>
<dbReference type="PANTHER" id="PTHR22916">
    <property type="entry name" value="GLYCOSYLTRANSFERASE"/>
    <property type="match status" value="1"/>
</dbReference>
<name>A0A6P1KI34_FAUOS</name>
<evidence type="ECO:0000259" key="1">
    <source>
        <dbReference type="Pfam" id="PF00535"/>
    </source>
</evidence>
<reference evidence="2" key="1">
    <citation type="journal article" date="2020" name="Microbiol. Resour. Announc.">
        <title>Complete Genome Sequence of Moraxella osloensis Strain YV1, Isolated from an Australian Wastewater Treatment Plant.</title>
        <authorList>
            <person name="Batinovic S."/>
            <person name="Rice D.T.F."/>
            <person name="Seviour R.J."/>
            <person name="Petrovski S."/>
        </authorList>
    </citation>
    <scope>NUCLEOTIDE SEQUENCE</scope>
    <source>
        <strain evidence="2">YV1</strain>
    </source>
</reference>
<dbReference type="CDD" id="cd00761">
    <property type="entry name" value="Glyco_tranf_GTA_type"/>
    <property type="match status" value="1"/>
</dbReference>
<dbReference type="SUPFAM" id="SSF53448">
    <property type="entry name" value="Nucleotide-diphospho-sugar transferases"/>
    <property type="match status" value="1"/>
</dbReference>
<dbReference type="Pfam" id="PF00535">
    <property type="entry name" value="Glycos_transf_2"/>
    <property type="match status" value="1"/>
</dbReference>
<keyword evidence="2" id="KW-0808">Transferase</keyword>
<protein>
    <submittedName>
        <fullName evidence="2">Glycosyltransferase</fullName>
    </submittedName>
</protein>
<proteinExistence type="predicted"/>
<sequence length="279" mass="32418">MIDKLYDSLCRQTCKDFEWIVVDDGSVDNTEELIQNFIQENKIHIIYYKQKNQGKHIAINKGIELAQGELFFIVDSDDILPKESLEVIIKKYKSIKDDESIAGLAGRKGYISGGYIGTNKTYDDMIMTSIDFRFKKKIAGDMAEVYKTKVIRQYPFPQFEGERFCPEALVWKRIDQKYKMLWFADIVYKAEYIPDGLTANIFKVRKDSPKASCLYYAEEAQYDTPAYQKIKSVANYWRFSIYDDISFWEKLQKVPLSKSIIALPVTAALIIKDKNTEKS</sequence>
<dbReference type="InterPro" id="IPR029044">
    <property type="entry name" value="Nucleotide-diphossugar_trans"/>
</dbReference>
<organism evidence="2">
    <name type="scientific">Faucicola osloensis</name>
    <name type="common">Moraxella osloensis</name>
    <dbReference type="NCBI Taxonomy" id="34062"/>
    <lineage>
        <taxon>Bacteria</taxon>
        <taxon>Pseudomonadati</taxon>
        <taxon>Pseudomonadota</taxon>
        <taxon>Gammaproteobacteria</taxon>
        <taxon>Moraxellales</taxon>
        <taxon>Moraxellaceae</taxon>
        <taxon>Faucicola</taxon>
    </lineage>
</organism>
<dbReference type="AlphaFoldDB" id="A0A6P1KI34"/>